<protein>
    <submittedName>
        <fullName evidence="4">Glycosyltransferase involved in cell wall biosynthesis</fullName>
    </submittedName>
</protein>
<dbReference type="SUPFAM" id="SSF53756">
    <property type="entry name" value="UDP-Glycosyltransferase/glycogen phosphorylase"/>
    <property type="match status" value="1"/>
</dbReference>
<dbReference type="GO" id="GO:0016757">
    <property type="term" value="F:glycosyltransferase activity"/>
    <property type="evidence" value="ECO:0007669"/>
    <property type="project" value="UniProtKB-KW"/>
</dbReference>
<evidence type="ECO:0000256" key="1">
    <source>
        <dbReference type="ARBA" id="ARBA00022676"/>
    </source>
</evidence>
<reference evidence="4 5" key="2">
    <citation type="submission" date="2020-08" db="EMBL/GenBank/DDBJ databases">
        <authorList>
            <person name="Partida-Martinez L."/>
            <person name="Huntemann M."/>
            <person name="Clum A."/>
            <person name="Wang J."/>
            <person name="Palaniappan K."/>
            <person name="Ritter S."/>
            <person name="Chen I.-M."/>
            <person name="Stamatis D."/>
            <person name="Reddy T."/>
            <person name="O'Malley R."/>
            <person name="Daum C."/>
            <person name="Shapiro N."/>
            <person name="Ivanova N."/>
            <person name="Kyrpides N."/>
            <person name="Woyke T."/>
        </authorList>
    </citation>
    <scope>NUCLEOTIDE SEQUENCE [LARGE SCALE GENOMIC DNA]</scope>
    <source>
        <strain evidence="4 5">AS2.23</strain>
    </source>
</reference>
<dbReference type="Gene3D" id="3.40.50.2000">
    <property type="entry name" value="Glycogen Phosphorylase B"/>
    <property type="match status" value="2"/>
</dbReference>
<keyword evidence="1" id="KW-0328">Glycosyltransferase</keyword>
<evidence type="ECO:0000259" key="3">
    <source>
        <dbReference type="Pfam" id="PF13439"/>
    </source>
</evidence>
<reference evidence="4 5" key="1">
    <citation type="submission" date="2020-08" db="EMBL/GenBank/DDBJ databases">
        <title>The Agave Microbiome: Exploring the role of microbial communities in plant adaptations to desert environments.</title>
        <authorList>
            <person name="Partida-Martinez L.P."/>
        </authorList>
    </citation>
    <scope>NUCLEOTIDE SEQUENCE [LARGE SCALE GENOMIC DNA]</scope>
    <source>
        <strain evidence="4 5">AS2.23</strain>
    </source>
</reference>
<dbReference type="AlphaFoldDB" id="A0A7W4TQ46"/>
<dbReference type="PANTHER" id="PTHR12526:SF600">
    <property type="entry name" value="GLYCOSYL TRANSFERASE GROUP 1"/>
    <property type="match status" value="1"/>
</dbReference>
<dbReference type="Pfam" id="PF13439">
    <property type="entry name" value="Glyco_transf_4"/>
    <property type="match status" value="1"/>
</dbReference>
<dbReference type="PANTHER" id="PTHR12526">
    <property type="entry name" value="GLYCOSYLTRANSFERASE"/>
    <property type="match status" value="1"/>
</dbReference>
<accession>A0A7W4TQ46</accession>
<dbReference type="InterPro" id="IPR028098">
    <property type="entry name" value="Glyco_trans_4-like_N"/>
</dbReference>
<dbReference type="RefSeq" id="WP_183392674.1">
    <property type="nucleotide sequence ID" value="NZ_JACHVY010000004.1"/>
</dbReference>
<feature type="domain" description="Glycosyltransferase subfamily 4-like N-terminal" evidence="3">
    <location>
        <begin position="19"/>
        <end position="191"/>
    </location>
</feature>
<name>A0A7W4TQ46_KINRA</name>
<evidence type="ECO:0000313" key="5">
    <source>
        <dbReference type="Proteomes" id="UP000533269"/>
    </source>
</evidence>
<proteinExistence type="predicted"/>
<evidence type="ECO:0000313" key="4">
    <source>
        <dbReference type="EMBL" id="MBB2903053.1"/>
    </source>
</evidence>
<dbReference type="EMBL" id="JACHVY010000004">
    <property type="protein sequence ID" value="MBB2903053.1"/>
    <property type="molecule type" value="Genomic_DNA"/>
</dbReference>
<sequence length="396" mass="40624">MRVVHVSLDPGVPVFGGKGCSVHVQEVLRVLVAAGHDVHLVTTRPGGPAPAGLEAVTVHPLALPGGRSRAERETDLRAADARAGRVVAALVASAPGEVLVYERYALFACAAQETARALGVASVLEVNAPLPLEQARHRALADVAGAEETTRRAVAAAARVVAVSSAVGRWVSSVHGGTEVVVVPNGVDTARFAPSPPGPDRVRPGVVRIAFVGAFRPWHGVDLLVEAAGRLAARPGPEVELLLVGDGPGRPAALARAGELGLRVDAPGALDPADVPARLAAADVAVAPYPVGGGYFSPLKVAEYLACGVATVAGAVGDLASTYRDGEELLLVEPGDVDALTAALQRLRRDPARRAGLAAAGRLAVVRRGTWQRVVDRSLAGLAPDRDRGRDSEVAA</sequence>
<dbReference type="CDD" id="cd03801">
    <property type="entry name" value="GT4_PimA-like"/>
    <property type="match status" value="1"/>
</dbReference>
<comment type="caution">
    <text evidence="4">The sequence shown here is derived from an EMBL/GenBank/DDBJ whole genome shotgun (WGS) entry which is preliminary data.</text>
</comment>
<keyword evidence="2 4" id="KW-0808">Transferase</keyword>
<dbReference type="Pfam" id="PF13692">
    <property type="entry name" value="Glyco_trans_1_4"/>
    <property type="match status" value="1"/>
</dbReference>
<organism evidence="4 5">
    <name type="scientific">Kineococcus radiotolerans</name>
    <dbReference type="NCBI Taxonomy" id="131568"/>
    <lineage>
        <taxon>Bacteria</taxon>
        <taxon>Bacillati</taxon>
        <taxon>Actinomycetota</taxon>
        <taxon>Actinomycetes</taxon>
        <taxon>Kineosporiales</taxon>
        <taxon>Kineosporiaceae</taxon>
        <taxon>Kineococcus</taxon>
    </lineage>
</organism>
<evidence type="ECO:0000256" key="2">
    <source>
        <dbReference type="ARBA" id="ARBA00022679"/>
    </source>
</evidence>
<gene>
    <name evidence="4" type="ORF">FHR75_003889</name>
</gene>
<dbReference type="Proteomes" id="UP000533269">
    <property type="component" value="Unassembled WGS sequence"/>
</dbReference>